<dbReference type="AlphaFoldDB" id="A0A5B2VPS2"/>
<keyword evidence="3" id="KW-1185">Reference proteome</keyword>
<keyword evidence="1" id="KW-0732">Signal</keyword>
<reference evidence="2 3" key="1">
    <citation type="submission" date="2019-09" db="EMBL/GenBank/DDBJ databases">
        <title>Chitinophaga ginsengihumi sp. nov., isolated from soil of ginseng rhizosphere.</title>
        <authorList>
            <person name="Lee J."/>
        </authorList>
    </citation>
    <scope>NUCLEOTIDE SEQUENCE [LARGE SCALE GENOMIC DNA]</scope>
    <source>
        <strain evidence="2 3">BN140078</strain>
    </source>
</reference>
<accession>A0A5B2VPS2</accession>
<dbReference type="EMBL" id="VUOC01000004">
    <property type="protein sequence ID" value="KAA2240678.1"/>
    <property type="molecule type" value="Genomic_DNA"/>
</dbReference>
<gene>
    <name evidence="2" type="ORF">F0L74_31535</name>
</gene>
<feature type="chain" id="PRO_5023104751" evidence="1">
    <location>
        <begin position="20"/>
        <end position="347"/>
    </location>
</feature>
<dbReference type="RefSeq" id="WP_149841855.1">
    <property type="nucleotide sequence ID" value="NZ_VUOC01000004.1"/>
</dbReference>
<evidence type="ECO:0000313" key="3">
    <source>
        <dbReference type="Proteomes" id="UP000324611"/>
    </source>
</evidence>
<comment type="caution">
    <text evidence="2">The sequence shown here is derived from an EMBL/GenBank/DDBJ whole genome shotgun (WGS) entry which is preliminary data.</text>
</comment>
<feature type="signal peptide" evidence="1">
    <location>
        <begin position="1"/>
        <end position="19"/>
    </location>
</feature>
<evidence type="ECO:0000256" key="1">
    <source>
        <dbReference type="SAM" id="SignalP"/>
    </source>
</evidence>
<name>A0A5B2VPS2_9BACT</name>
<reference evidence="2 3" key="2">
    <citation type="submission" date="2019-09" db="EMBL/GenBank/DDBJ databases">
        <authorList>
            <person name="Jin C."/>
        </authorList>
    </citation>
    <scope>NUCLEOTIDE SEQUENCE [LARGE SCALE GENOMIC DNA]</scope>
    <source>
        <strain evidence="2 3">BN140078</strain>
    </source>
</reference>
<evidence type="ECO:0000313" key="2">
    <source>
        <dbReference type="EMBL" id="KAA2240678.1"/>
    </source>
</evidence>
<protein>
    <submittedName>
        <fullName evidence="2">Uncharacterized protein</fullName>
    </submittedName>
</protein>
<proteinExistence type="predicted"/>
<dbReference type="Proteomes" id="UP000324611">
    <property type="component" value="Unassembled WGS sequence"/>
</dbReference>
<organism evidence="2 3">
    <name type="scientific">Chitinophaga agrisoli</name>
    <dbReference type="NCBI Taxonomy" id="2607653"/>
    <lineage>
        <taxon>Bacteria</taxon>
        <taxon>Pseudomonadati</taxon>
        <taxon>Bacteroidota</taxon>
        <taxon>Chitinophagia</taxon>
        <taxon>Chitinophagales</taxon>
        <taxon>Chitinophagaceae</taxon>
        <taxon>Chitinophaga</taxon>
    </lineage>
</organism>
<sequence>MKYLLTAVFVWTQALAIFAQSADTTKTRKIKTIHLKARQYRAKGETLIPLSGVRVIPVCADTTQLGFIPKGLKYAVPDRPYTSFLQDYVNDMLRNVYKGSGMQMLWIIKDLRVNEGPGAIVRLKADAWLSADKQHYRLLKTFDTILVQQALYVTQVHDDNIAHALQVFYIYCDLAVGTAASDPALTEAEIVAREQEKFRAPIYIDTVYKEGVYLSYKEFLANAPSVTDYDISVRKNKVTIYAREVDSSCTELDAPWGLSKKGELYKYDLKELVPLERKANSFIVTNYMSEVRKSNNLATWSVISPTVALASLLFWAPKVHPSPAVPQLGDEKPMATTVDPYSGEFVF</sequence>